<dbReference type="Gene3D" id="2.170.270.10">
    <property type="entry name" value="SET domain"/>
    <property type="match status" value="1"/>
</dbReference>
<protein>
    <submittedName>
        <fullName evidence="2">SET domain-containing protein-lysine N-methyltransferase</fullName>
    </submittedName>
</protein>
<dbReference type="InterPro" id="IPR001214">
    <property type="entry name" value="SET_dom"/>
</dbReference>
<organism evidence="2 3">
    <name type="scientific">Terrimonas rubra</name>
    <dbReference type="NCBI Taxonomy" id="1035890"/>
    <lineage>
        <taxon>Bacteria</taxon>
        <taxon>Pseudomonadati</taxon>
        <taxon>Bacteroidota</taxon>
        <taxon>Chitinophagia</taxon>
        <taxon>Chitinophagales</taxon>
        <taxon>Chitinophagaceae</taxon>
        <taxon>Terrimonas</taxon>
    </lineage>
</organism>
<evidence type="ECO:0000313" key="2">
    <source>
        <dbReference type="EMBL" id="MFD2919569.1"/>
    </source>
</evidence>
<name>A0ABW6A3F7_9BACT</name>
<dbReference type="InterPro" id="IPR046341">
    <property type="entry name" value="SET_dom_sf"/>
</dbReference>
<evidence type="ECO:0000313" key="3">
    <source>
        <dbReference type="Proteomes" id="UP001597511"/>
    </source>
</evidence>
<dbReference type="SUPFAM" id="SSF82199">
    <property type="entry name" value="SET domain"/>
    <property type="match status" value="1"/>
</dbReference>
<evidence type="ECO:0000259" key="1">
    <source>
        <dbReference type="PROSITE" id="PS50280"/>
    </source>
</evidence>
<comment type="caution">
    <text evidence="2">The sequence shown here is derived from an EMBL/GenBank/DDBJ whole genome shotgun (WGS) entry which is preliminary data.</text>
</comment>
<sequence length="129" mass="14837">MILSSLFIARTDNMGRGVFTNQAIDAGEVIEVSPVIVMSDAEREKLDATTLHDYIFEWDGHNGMQCCMAMGWVPVYNHSYTANCDYDMDYDEENIIIKTVRPIQAGEQLFINYNGEWNDEKPIWFDVKV</sequence>
<dbReference type="RefSeq" id="WP_386096886.1">
    <property type="nucleotide sequence ID" value="NZ_JBHUOZ010000001.1"/>
</dbReference>
<dbReference type="Proteomes" id="UP001597511">
    <property type="component" value="Unassembled WGS sequence"/>
</dbReference>
<dbReference type="SMART" id="SM00317">
    <property type="entry name" value="SET"/>
    <property type="match status" value="1"/>
</dbReference>
<dbReference type="PROSITE" id="PS50280">
    <property type="entry name" value="SET"/>
    <property type="match status" value="1"/>
</dbReference>
<dbReference type="InterPro" id="IPR009207">
    <property type="entry name" value="SET7_MeTrfase"/>
</dbReference>
<reference evidence="3" key="1">
    <citation type="journal article" date="2019" name="Int. J. Syst. Evol. Microbiol.">
        <title>The Global Catalogue of Microorganisms (GCM) 10K type strain sequencing project: providing services to taxonomists for standard genome sequencing and annotation.</title>
        <authorList>
            <consortium name="The Broad Institute Genomics Platform"/>
            <consortium name="The Broad Institute Genome Sequencing Center for Infectious Disease"/>
            <person name="Wu L."/>
            <person name="Ma J."/>
        </authorList>
    </citation>
    <scope>NUCLEOTIDE SEQUENCE [LARGE SCALE GENOMIC DNA]</scope>
    <source>
        <strain evidence="3">KCTC 23299</strain>
    </source>
</reference>
<accession>A0ABW6A3F7</accession>
<proteinExistence type="predicted"/>
<feature type="domain" description="SET" evidence="1">
    <location>
        <begin position="4"/>
        <end position="114"/>
    </location>
</feature>
<dbReference type="EMBL" id="JBHUOZ010000001">
    <property type="protein sequence ID" value="MFD2919569.1"/>
    <property type="molecule type" value="Genomic_DNA"/>
</dbReference>
<gene>
    <name evidence="2" type="ORF">ACFS6H_07625</name>
</gene>
<dbReference type="PIRSF" id="PIRSF022536">
    <property type="entry name" value="A612L_SET"/>
    <property type="match status" value="1"/>
</dbReference>
<dbReference type="Pfam" id="PF00856">
    <property type="entry name" value="SET"/>
    <property type="match status" value="1"/>
</dbReference>
<keyword evidence="3" id="KW-1185">Reference proteome</keyword>